<evidence type="ECO:0000256" key="6">
    <source>
        <dbReference type="SAM" id="Phobius"/>
    </source>
</evidence>
<comment type="caution">
    <text evidence="7">The sequence shown here is derived from an EMBL/GenBank/DDBJ whole genome shotgun (WGS) entry which is preliminary data.</text>
</comment>
<evidence type="ECO:0000256" key="2">
    <source>
        <dbReference type="ARBA" id="ARBA00022475"/>
    </source>
</evidence>
<feature type="transmembrane region" description="Helical" evidence="6">
    <location>
        <begin position="197"/>
        <end position="219"/>
    </location>
</feature>
<evidence type="ECO:0000313" key="8">
    <source>
        <dbReference type="Proteomes" id="UP000789423"/>
    </source>
</evidence>
<keyword evidence="8" id="KW-1185">Reference proteome</keyword>
<dbReference type="PIRSF" id="PIRSF006060">
    <property type="entry name" value="AA_transporter"/>
    <property type="match status" value="1"/>
</dbReference>
<organism evidence="7 8">
    <name type="scientific">Bacillus rhizoplanae</name>
    <dbReference type="NCBI Taxonomy" id="2880966"/>
    <lineage>
        <taxon>Bacteria</taxon>
        <taxon>Bacillati</taxon>
        <taxon>Bacillota</taxon>
        <taxon>Bacilli</taxon>
        <taxon>Bacillales</taxon>
        <taxon>Bacillaceae</taxon>
        <taxon>Bacillus</taxon>
    </lineage>
</organism>
<dbReference type="InterPro" id="IPR050367">
    <property type="entry name" value="APC_superfamily"/>
</dbReference>
<feature type="transmembrane region" description="Helical" evidence="6">
    <location>
        <begin position="231"/>
        <end position="253"/>
    </location>
</feature>
<feature type="transmembrane region" description="Helical" evidence="6">
    <location>
        <begin position="91"/>
        <end position="114"/>
    </location>
</feature>
<name>A0ABN8A724_9BACI</name>
<feature type="transmembrane region" description="Helical" evidence="6">
    <location>
        <begin position="332"/>
        <end position="351"/>
    </location>
</feature>
<dbReference type="EMBL" id="CAKJTI010000034">
    <property type="protein sequence ID" value="CAG9614691.1"/>
    <property type="molecule type" value="Genomic_DNA"/>
</dbReference>
<dbReference type="Gene3D" id="1.20.1740.10">
    <property type="entry name" value="Amino acid/polyamine transporter I"/>
    <property type="match status" value="1"/>
</dbReference>
<reference evidence="7 8" key="1">
    <citation type="submission" date="2021-10" db="EMBL/GenBank/DDBJ databases">
        <authorList>
            <person name="Criscuolo A."/>
        </authorList>
    </citation>
    <scope>NUCLEOTIDE SEQUENCE [LARGE SCALE GENOMIC DNA]</scope>
    <source>
        <strain evidence="8">CIP 111899</strain>
    </source>
</reference>
<protein>
    <submittedName>
        <fullName evidence="7">Putrescine importer PuuP</fullName>
    </submittedName>
</protein>
<feature type="transmembrane region" description="Helical" evidence="6">
    <location>
        <begin position="357"/>
        <end position="378"/>
    </location>
</feature>
<dbReference type="PANTHER" id="PTHR42770">
    <property type="entry name" value="AMINO ACID TRANSPORTER-RELATED"/>
    <property type="match status" value="1"/>
</dbReference>
<feature type="transmembrane region" description="Helical" evidence="6">
    <location>
        <begin position="47"/>
        <end position="70"/>
    </location>
</feature>
<accession>A0ABN8A724</accession>
<feature type="transmembrane region" description="Helical" evidence="6">
    <location>
        <begin position="21"/>
        <end position="41"/>
    </location>
</feature>
<sequence length="454" mass="50095">MSIEQFGYKQELKRTLTFWDLVFYGLIFLVPIAPFGVFGYISDTSKGMVALTYIIGMIGMIFTALSYAKMSQAFPMAGSVYTYAQRGINEYVGFLAGWGILLDYILVPALTYVVSAVSLAGMVPEVPVWFWLVLFISFNTFINIRGVEFTAKANKIILVLQFMVLVIFLIFGLIALYKGVDGTSLTIKPIYDSSKFNLHMVMGAVSIAVLSFLGFDAISTLSEEVKGGNKIVGRATVLTLLIAGVLFISQTWVASDLSRGLKIENLDTAFYQAAELAGGSWLKNLTLIATVFSWGIASALASQAAISRLLYSMGRDRKLPSVFAKVHPRFQTPYISTFLVAIVSFSVGMAFENNIGMLTNIVNFGALVGFLILHISVINHYIIRQKSKKFIQHLVFPLFGLIIIGYVVYGMDRLAIEIGSVWLLIGAIYMFVLQKIKAGKIEIEKGGAEHIENH</sequence>
<feature type="transmembrane region" description="Helical" evidence="6">
    <location>
        <begin position="414"/>
        <end position="433"/>
    </location>
</feature>
<dbReference type="InterPro" id="IPR002293">
    <property type="entry name" value="AA/rel_permease1"/>
</dbReference>
<keyword evidence="5 6" id="KW-0472">Membrane</keyword>
<proteinExistence type="predicted"/>
<dbReference type="Proteomes" id="UP000789423">
    <property type="component" value="Unassembled WGS sequence"/>
</dbReference>
<feature type="transmembrane region" description="Helical" evidence="6">
    <location>
        <begin position="156"/>
        <end position="177"/>
    </location>
</feature>
<keyword evidence="3 6" id="KW-0812">Transmembrane</keyword>
<dbReference type="Pfam" id="PF13520">
    <property type="entry name" value="AA_permease_2"/>
    <property type="match status" value="1"/>
</dbReference>
<dbReference type="PANTHER" id="PTHR42770:SF16">
    <property type="entry name" value="AMINO ACID PERMEASE"/>
    <property type="match status" value="1"/>
</dbReference>
<keyword evidence="2" id="KW-1003">Cell membrane</keyword>
<keyword evidence="4 6" id="KW-1133">Transmembrane helix</keyword>
<evidence type="ECO:0000313" key="7">
    <source>
        <dbReference type="EMBL" id="CAG9614691.1"/>
    </source>
</evidence>
<evidence type="ECO:0000256" key="3">
    <source>
        <dbReference type="ARBA" id="ARBA00022692"/>
    </source>
</evidence>
<feature type="transmembrane region" description="Helical" evidence="6">
    <location>
        <begin position="285"/>
        <end position="311"/>
    </location>
</feature>
<evidence type="ECO:0000256" key="1">
    <source>
        <dbReference type="ARBA" id="ARBA00004651"/>
    </source>
</evidence>
<evidence type="ECO:0000256" key="5">
    <source>
        <dbReference type="ARBA" id="ARBA00023136"/>
    </source>
</evidence>
<comment type="subcellular location">
    <subcellularLocation>
        <location evidence="1">Cell membrane</location>
        <topology evidence="1">Multi-pass membrane protein</topology>
    </subcellularLocation>
</comment>
<feature type="transmembrane region" description="Helical" evidence="6">
    <location>
        <begin position="126"/>
        <end position="144"/>
    </location>
</feature>
<evidence type="ECO:0000256" key="4">
    <source>
        <dbReference type="ARBA" id="ARBA00022989"/>
    </source>
</evidence>
<feature type="transmembrane region" description="Helical" evidence="6">
    <location>
        <begin position="390"/>
        <end position="408"/>
    </location>
</feature>
<gene>
    <name evidence="7" type="primary">puuP_3</name>
    <name evidence="7" type="ORF">BACCIP111899_03924</name>
</gene>
<dbReference type="RefSeq" id="WP_230576624.1">
    <property type="nucleotide sequence ID" value="NZ_CAKJTI010000034.1"/>
</dbReference>